<dbReference type="PROSITE" id="PS51620">
    <property type="entry name" value="SAM_TRM61"/>
    <property type="match status" value="1"/>
</dbReference>
<dbReference type="PIRSF" id="PIRSF017269">
    <property type="entry name" value="GCD14"/>
    <property type="match status" value="1"/>
</dbReference>
<reference evidence="11 12" key="1">
    <citation type="journal article" date="2019" name="Nat. Microbiol.">
        <title>Mediterranean grassland soil C-N compound turnover is dependent on rainfall and depth, and is mediated by genomically divergent microorganisms.</title>
        <authorList>
            <person name="Diamond S."/>
            <person name="Andeer P.F."/>
            <person name="Li Z."/>
            <person name="Crits-Christoph A."/>
            <person name="Burstein D."/>
            <person name="Anantharaman K."/>
            <person name="Lane K.R."/>
            <person name="Thomas B.C."/>
            <person name="Pan C."/>
            <person name="Northen T.R."/>
            <person name="Banfield J.F."/>
        </authorList>
    </citation>
    <scope>NUCLEOTIDE SEQUENCE [LARGE SCALE GENOMIC DNA]</scope>
    <source>
        <strain evidence="10">NP_1</strain>
        <strain evidence="9">NP_2</strain>
    </source>
</reference>
<dbReference type="InterPro" id="IPR049470">
    <property type="entry name" value="TRM61_C"/>
</dbReference>
<evidence type="ECO:0000313" key="9">
    <source>
        <dbReference type="EMBL" id="TMJ06570.1"/>
    </source>
</evidence>
<feature type="region of interest" description="Disordered" evidence="7">
    <location>
        <begin position="1"/>
        <end position="25"/>
    </location>
</feature>
<dbReference type="AlphaFoldDB" id="A0A537LWA5"/>
<evidence type="ECO:0000313" key="10">
    <source>
        <dbReference type="EMBL" id="TMJ12262.1"/>
    </source>
</evidence>
<feature type="binding site" evidence="6">
    <location>
        <begin position="130"/>
        <end position="133"/>
    </location>
    <ligand>
        <name>S-adenosyl-L-methionine</name>
        <dbReference type="ChEBI" id="CHEBI:59789"/>
    </ligand>
</feature>
<evidence type="ECO:0000256" key="6">
    <source>
        <dbReference type="PIRSR" id="PIRSR017269-1"/>
    </source>
</evidence>
<dbReference type="InterPro" id="IPR014816">
    <property type="entry name" value="tRNA_MeTrfase_Gcd14"/>
</dbReference>
<sequence>MPSCAGCASTSNPTASKPKELMRSGPLQEGEPVLLIDRKDRRYLLVLRAGAVADLRGGKLLHDDLISTSEGRPVRTTRGETFLMVRATLAEFVLEMPRGAQIIYPKDLSAILLGADIYPGAAVLEAGTGSGALTMTLLRAVGPQGRVFSYEVREAFGRLAAQNISRYLGSSDQLVMRAQDIYESIPDHDLDRIVLDVPEPWRVVPHAVQALRLGGILLSYVPTVPQAVRTVELLRQSGAFAMIETFETLVRPWNIEGASVRPAHRMVAHTAFITTARRVEQRTGEQRTVN</sequence>
<evidence type="ECO:0000256" key="3">
    <source>
        <dbReference type="ARBA" id="ARBA00022691"/>
    </source>
</evidence>
<dbReference type="Pfam" id="PF14801">
    <property type="entry name" value="TrmI-like_N"/>
    <property type="match status" value="1"/>
</dbReference>
<feature type="binding site" evidence="6">
    <location>
        <position position="180"/>
    </location>
    <ligand>
        <name>S-adenosyl-L-methionine</name>
        <dbReference type="ChEBI" id="CHEBI:59789"/>
    </ligand>
</feature>
<dbReference type="Proteomes" id="UP000315217">
    <property type="component" value="Unassembled WGS sequence"/>
</dbReference>
<dbReference type="PANTHER" id="PTHR12133">
    <property type="entry name" value="TRNA (ADENINE(58)-N(1))-METHYLTRANSFERASE"/>
    <property type="match status" value="1"/>
</dbReference>
<comment type="subunit">
    <text evidence="5">Homotetramer composed of a dimer of dimers.</text>
</comment>
<dbReference type="EMBL" id="VBAI01000030">
    <property type="protein sequence ID" value="TMJ12262.1"/>
    <property type="molecule type" value="Genomic_DNA"/>
</dbReference>
<feature type="domain" description="tRNA (adenine(58)-N(1))-methyltransferase catalytic subunit TRM61 C-terminal" evidence="8">
    <location>
        <begin position="92"/>
        <end position="264"/>
    </location>
</feature>
<keyword evidence="4 5" id="KW-0819">tRNA processing</keyword>
<comment type="catalytic activity">
    <reaction evidence="5">
        <text>adenosine(58) in tRNA + S-adenosyl-L-methionine = N(1)-methyladenosine(58) in tRNA + S-adenosyl-L-homocysteine + H(+)</text>
        <dbReference type="Rhea" id="RHEA:43152"/>
        <dbReference type="Rhea" id="RHEA-COMP:10365"/>
        <dbReference type="Rhea" id="RHEA-COMP:10366"/>
        <dbReference type="ChEBI" id="CHEBI:15378"/>
        <dbReference type="ChEBI" id="CHEBI:57856"/>
        <dbReference type="ChEBI" id="CHEBI:59789"/>
        <dbReference type="ChEBI" id="CHEBI:74411"/>
        <dbReference type="ChEBI" id="CHEBI:74491"/>
        <dbReference type="EC" id="2.1.1.220"/>
    </reaction>
</comment>
<evidence type="ECO:0000256" key="2">
    <source>
        <dbReference type="ARBA" id="ARBA00022679"/>
    </source>
</evidence>
<dbReference type="EC" id="2.1.1.220" evidence="5"/>
<dbReference type="GO" id="GO:0031515">
    <property type="term" value="C:tRNA (m1A) methyltransferase complex"/>
    <property type="evidence" value="ECO:0007669"/>
    <property type="project" value="UniProtKB-UniRule"/>
</dbReference>
<dbReference type="SUPFAM" id="SSF53335">
    <property type="entry name" value="S-adenosyl-L-methionine-dependent methyltransferases"/>
    <property type="match status" value="1"/>
</dbReference>
<evidence type="ECO:0000256" key="7">
    <source>
        <dbReference type="SAM" id="MobiDB-lite"/>
    </source>
</evidence>
<comment type="similarity">
    <text evidence="5">Belongs to the class I-like SAM-binding methyltransferase superfamily. TRM61 family.</text>
</comment>
<evidence type="ECO:0000256" key="1">
    <source>
        <dbReference type="ARBA" id="ARBA00022603"/>
    </source>
</evidence>
<organism evidence="10 11">
    <name type="scientific">Candidatus Segetimicrobium genomatis</name>
    <dbReference type="NCBI Taxonomy" id="2569760"/>
    <lineage>
        <taxon>Bacteria</taxon>
        <taxon>Bacillati</taxon>
        <taxon>Candidatus Sysuimicrobiota</taxon>
        <taxon>Candidatus Sysuimicrobiia</taxon>
        <taxon>Candidatus Sysuimicrobiales</taxon>
        <taxon>Candidatus Segetimicrobiaceae</taxon>
        <taxon>Candidatus Segetimicrobium</taxon>
    </lineage>
</organism>
<comment type="function">
    <text evidence="5">Catalyzes the S-adenosyl-L-methionine-dependent formation of N(1)-methyladenine at position 58 (m1A58) in tRNA.</text>
</comment>
<evidence type="ECO:0000259" key="8">
    <source>
        <dbReference type="Pfam" id="PF08704"/>
    </source>
</evidence>
<keyword evidence="3 5" id="KW-0949">S-adenosyl-L-methionine</keyword>
<dbReference type="InterPro" id="IPR029063">
    <property type="entry name" value="SAM-dependent_MTases_sf"/>
</dbReference>
<dbReference type="Gene3D" id="3.10.330.20">
    <property type="match status" value="1"/>
</dbReference>
<evidence type="ECO:0000313" key="11">
    <source>
        <dbReference type="Proteomes" id="UP000315217"/>
    </source>
</evidence>
<dbReference type="CDD" id="cd02440">
    <property type="entry name" value="AdoMet_MTases"/>
    <property type="match status" value="1"/>
</dbReference>
<protein>
    <recommendedName>
        <fullName evidence="5">tRNA (adenine(58)-N(1))-methyltransferase TrmI</fullName>
        <ecNumber evidence="5">2.1.1.220</ecNumber>
    </recommendedName>
</protein>
<dbReference type="GO" id="GO:0160107">
    <property type="term" value="F:tRNA (adenine(58)-N1)-methyltransferase activity"/>
    <property type="evidence" value="ECO:0007669"/>
    <property type="project" value="UniProtKB-EC"/>
</dbReference>
<dbReference type="Proteomes" id="UP000318661">
    <property type="component" value="Unassembled WGS sequence"/>
</dbReference>
<evidence type="ECO:0000313" key="12">
    <source>
        <dbReference type="Proteomes" id="UP000318661"/>
    </source>
</evidence>
<gene>
    <name evidence="10" type="ORF">E6G98_03300</name>
    <name evidence="9" type="ORF">E6G99_08795</name>
</gene>
<dbReference type="EMBL" id="VBAJ01000226">
    <property type="protein sequence ID" value="TMJ06570.1"/>
    <property type="molecule type" value="Genomic_DNA"/>
</dbReference>
<name>A0A537LWA5_9BACT</name>
<feature type="binding site" evidence="6">
    <location>
        <position position="151"/>
    </location>
    <ligand>
        <name>S-adenosyl-L-methionine</name>
        <dbReference type="ChEBI" id="CHEBI:59789"/>
    </ligand>
</feature>
<dbReference type="Pfam" id="PF08704">
    <property type="entry name" value="GCD14"/>
    <property type="match status" value="1"/>
</dbReference>
<proteinExistence type="inferred from homology"/>
<accession>A0A537LWA5</accession>
<evidence type="ECO:0000256" key="5">
    <source>
        <dbReference type="PIRNR" id="PIRNR017269"/>
    </source>
</evidence>
<dbReference type="GO" id="GO:0030488">
    <property type="term" value="P:tRNA methylation"/>
    <property type="evidence" value="ECO:0007669"/>
    <property type="project" value="InterPro"/>
</dbReference>
<dbReference type="Gene3D" id="3.40.50.150">
    <property type="entry name" value="Vaccinia Virus protein VP39"/>
    <property type="match status" value="1"/>
</dbReference>
<feature type="binding site" evidence="6">
    <location>
        <position position="196"/>
    </location>
    <ligand>
        <name>S-adenosyl-L-methionine</name>
        <dbReference type="ChEBI" id="CHEBI:59789"/>
    </ligand>
</feature>
<dbReference type="PANTHER" id="PTHR12133:SF1">
    <property type="entry name" value="TRNA (ADENINE(58)-N(1))-METHYLTRANSFERASE, MITOCHONDRIAL"/>
    <property type="match status" value="1"/>
</dbReference>
<evidence type="ECO:0000256" key="4">
    <source>
        <dbReference type="ARBA" id="ARBA00022694"/>
    </source>
</evidence>
<comment type="caution">
    <text evidence="10">The sequence shown here is derived from an EMBL/GenBank/DDBJ whole genome shotgun (WGS) entry which is preliminary data.</text>
</comment>
<keyword evidence="1 5" id="KW-0489">Methyltransferase</keyword>
<keyword evidence="2 5" id="KW-0808">Transferase</keyword>